<accession>A0A2G6PE19</accession>
<evidence type="ECO:0000313" key="2">
    <source>
        <dbReference type="Proteomes" id="UP000229278"/>
    </source>
</evidence>
<organism evidence="1 2">
    <name type="scientific">Candidatus Contendibacter odensensis</name>
    <dbReference type="NCBI Taxonomy" id="1400860"/>
    <lineage>
        <taxon>Bacteria</taxon>
        <taxon>Pseudomonadati</taxon>
        <taxon>Pseudomonadota</taxon>
        <taxon>Gammaproteobacteria</taxon>
        <taxon>Candidatus Competibacteraceae</taxon>
        <taxon>Candidatus Contendibacter</taxon>
    </lineage>
</organism>
<proteinExistence type="predicted"/>
<dbReference type="EMBL" id="PDTV01000013">
    <property type="protein sequence ID" value="PIE82752.1"/>
    <property type="molecule type" value="Genomic_DNA"/>
</dbReference>
<reference evidence="1 2" key="1">
    <citation type="submission" date="2017-10" db="EMBL/GenBank/DDBJ databases">
        <title>Novel microbial diversity and functional potential in the marine mammal oral microbiome.</title>
        <authorList>
            <person name="Dudek N.K."/>
            <person name="Sun C.L."/>
            <person name="Burstein D."/>
            <person name="Kantor R.S."/>
            <person name="Aliaga Goltsman D.S."/>
            <person name="Bik E.M."/>
            <person name="Thomas B.C."/>
            <person name="Banfield J.F."/>
            <person name="Relman D.A."/>
        </authorList>
    </citation>
    <scope>NUCLEOTIDE SEQUENCE [LARGE SCALE GENOMIC DNA]</scope>
    <source>
        <strain evidence="1">DOLJORAL78_50_517</strain>
    </source>
</reference>
<dbReference type="Proteomes" id="UP000229278">
    <property type="component" value="Unassembled WGS sequence"/>
</dbReference>
<evidence type="ECO:0000313" key="1">
    <source>
        <dbReference type="EMBL" id="PIE82752.1"/>
    </source>
</evidence>
<name>A0A2G6PE19_9GAMM</name>
<sequence length="65" mass="7462">MKPGEKNEKIDFVQLEIKIEKLKTLFSKGELCAAEFRCLNCESKKCVWDLCLSTCAKKIQIKGDH</sequence>
<protein>
    <submittedName>
        <fullName evidence="1">Uncharacterized protein</fullName>
    </submittedName>
</protein>
<dbReference type="AlphaFoldDB" id="A0A2G6PE19"/>
<gene>
    <name evidence="1" type="ORF">CSA09_05540</name>
</gene>
<comment type="caution">
    <text evidence="1">The sequence shown here is derived from an EMBL/GenBank/DDBJ whole genome shotgun (WGS) entry which is preliminary data.</text>
</comment>